<reference evidence="1 2" key="1">
    <citation type="submission" date="2019-02" db="EMBL/GenBank/DDBJ databases">
        <title>Deep-cultivation of Planctomycetes and their phenomic and genomic characterization uncovers novel biology.</title>
        <authorList>
            <person name="Wiegand S."/>
            <person name="Jogler M."/>
            <person name="Boedeker C."/>
            <person name="Pinto D."/>
            <person name="Vollmers J."/>
            <person name="Rivas-Marin E."/>
            <person name="Kohn T."/>
            <person name="Peeters S.H."/>
            <person name="Heuer A."/>
            <person name="Rast P."/>
            <person name="Oberbeckmann S."/>
            <person name="Bunk B."/>
            <person name="Jeske O."/>
            <person name="Meyerdierks A."/>
            <person name="Storesund J.E."/>
            <person name="Kallscheuer N."/>
            <person name="Luecker S."/>
            <person name="Lage O.M."/>
            <person name="Pohl T."/>
            <person name="Merkel B.J."/>
            <person name="Hornburger P."/>
            <person name="Mueller R.-W."/>
            <person name="Bruemmer F."/>
            <person name="Labrenz M."/>
            <person name="Spormann A.M."/>
            <person name="Op den Camp H."/>
            <person name="Overmann J."/>
            <person name="Amann R."/>
            <person name="Jetten M.S.M."/>
            <person name="Mascher T."/>
            <person name="Medema M.H."/>
            <person name="Devos D.P."/>
            <person name="Kaster A.-K."/>
            <person name="Ovreas L."/>
            <person name="Rohde M."/>
            <person name="Galperin M.Y."/>
            <person name="Jogler C."/>
        </authorList>
    </citation>
    <scope>NUCLEOTIDE SEQUENCE [LARGE SCALE GENOMIC DNA]</scope>
    <source>
        <strain evidence="1 2">Pan153</strain>
    </source>
</reference>
<evidence type="ECO:0000313" key="2">
    <source>
        <dbReference type="Proteomes" id="UP000320839"/>
    </source>
</evidence>
<dbReference type="EMBL" id="CP036317">
    <property type="protein sequence ID" value="QDV16381.1"/>
    <property type="molecule type" value="Genomic_DNA"/>
</dbReference>
<organism evidence="1 2">
    <name type="scientific">Gimesia panareensis</name>
    <dbReference type="NCBI Taxonomy" id="2527978"/>
    <lineage>
        <taxon>Bacteria</taxon>
        <taxon>Pseudomonadati</taxon>
        <taxon>Planctomycetota</taxon>
        <taxon>Planctomycetia</taxon>
        <taxon>Planctomycetales</taxon>
        <taxon>Planctomycetaceae</taxon>
        <taxon>Gimesia</taxon>
    </lineage>
</organism>
<dbReference type="PROSITE" id="PS51257">
    <property type="entry name" value="PROKAR_LIPOPROTEIN"/>
    <property type="match status" value="1"/>
</dbReference>
<sequence length="175" mass="19867">MKMIRLLIIGCWFSLGACLTGYAEEEFLLQVDVLEQDTAAEAESETRRVRGIEVVAMPERPFFFKSRLGGHIQLVSGKLTQDENGYQLRFEYQHTLYEGQDLPGGQPVVHVGRINTRVSIQVGKEVVLGGLVSAGRKETYRLKLSRDEPLKNEVFQMLDPHRPILPLLKEVEDQN</sequence>
<dbReference type="OrthoDB" id="290134at2"/>
<dbReference type="RefSeq" id="WP_145454297.1">
    <property type="nucleotide sequence ID" value="NZ_CP036317.1"/>
</dbReference>
<accession>A0A518FJ51</accession>
<evidence type="ECO:0008006" key="3">
    <source>
        <dbReference type="Google" id="ProtNLM"/>
    </source>
</evidence>
<dbReference type="AlphaFoldDB" id="A0A518FJ51"/>
<dbReference type="Proteomes" id="UP000320839">
    <property type="component" value="Chromosome"/>
</dbReference>
<name>A0A518FJ51_9PLAN</name>
<evidence type="ECO:0000313" key="1">
    <source>
        <dbReference type="EMBL" id="QDV16381.1"/>
    </source>
</evidence>
<protein>
    <recommendedName>
        <fullName evidence="3">Lipoprotein</fullName>
    </recommendedName>
</protein>
<proteinExistence type="predicted"/>
<gene>
    <name evidence="1" type="ORF">Pan153_10080</name>
</gene>